<name>A0AAP0CXG1_9ASTR</name>
<dbReference type="GO" id="GO:0009626">
    <property type="term" value="P:plant-type hypersensitive response"/>
    <property type="evidence" value="ECO:0007669"/>
    <property type="project" value="UniProtKB-KW"/>
</dbReference>
<keyword evidence="3" id="KW-0479">Metal-binding</keyword>
<dbReference type="Pfam" id="PF00403">
    <property type="entry name" value="HMA"/>
    <property type="match status" value="1"/>
</dbReference>
<dbReference type="InterPro" id="IPR051863">
    <property type="entry name" value="HIPP"/>
</dbReference>
<organism evidence="8 9">
    <name type="scientific">Deinandra increscens subsp. villosa</name>
    <dbReference type="NCBI Taxonomy" id="3103831"/>
    <lineage>
        <taxon>Eukaryota</taxon>
        <taxon>Viridiplantae</taxon>
        <taxon>Streptophyta</taxon>
        <taxon>Embryophyta</taxon>
        <taxon>Tracheophyta</taxon>
        <taxon>Spermatophyta</taxon>
        <taxon>Magnoliopsida</taxon>
        <taxon>eudicotyledons</taxon>
        <taxon>Gunneridae</taxon>
        <taxon>Pentapetalae</taxon>
        <taxon>asterids</taxon>
        <taxon>campanulids</taxon>
        <taxon>Asterales</taxon>
        <taxon>Asteraceae</taxon>
        <taxon>Asteroideae</taxon>
        <taxon>Heliantheae alliance</taxon>
        <taxon>Madieae</taxon>
        <taxon>Madiinae</taxon>
        <taxon>Deinandra</taxon>
    </lineage>
</organism>
<evidence type="ECO:0000256" key="2">
    <source>
        <dbReference type="ARBA" id="ARBA00022481"/>
    </source>
</evidence>
<comment type="caution">
    <text evidence="8">The sequence shown here is derived from an EMBL/GenBank/DDBJ whole genome shotgun (WGS) entry which is preliminary data.</text>
</comment>
<gene>
    <name evidence="8" type="ORF">SSX86_019196</name>
</gene>
<dbReference type="InterPro" id="IPR036163">
    <property type="entry name" value="HMA_dom_sf"/>
</dbReference>
<dbReference type="GO" id="GO:0016020">
    <property type="term" value="C:membrane"/>
    <property type="evidence" value="ECO:0007669"/>
    <property type="project" value="UniProtKB-SubCell"/>
</dbReference>
<sequence length="134" mass="14890">MVQITVLKVRLSCEKDRRKLMKSISTLCGVDKIEIDTAKETITVTGDADPFTIITRARKVMKCIEIMTVGPPPKKPEEKKPEETKKPCILPPCTYMPRPCDGPNIFPCGGYNMPPPCAVVRVGEEYPCTTCSIM</sequence>
<dbReference type="GO" id="GO:0046872">
    <property type="term" value="F:metal ion binding"/>
    <property type="evidence" value="ECO:0007669"/>
    <property type="project" value="UniProtKB-KW"/>
</dbReference>
<keyword evidence="4" id="KW-0449">Lipoprotein</keyword>
<keyword evidence="2" id="KW-0488">Methylation</keyword>
<comment type="subcellular location">
    <subcellularLocation>
        <location evidence="1">Membrane</location>
        <topology evidence="1">Peripheral membrane protein</topology>
    </subcellularLocation>
</comment>
<evidence type="ECO:0000313" key="9">
    <source>
        <dbReference type="Proteomes" id="UP001408789"/>
    </source>
</evidence>
<dbReference type="SUPFAM" id="SSF55008">
    <property type="entry name" value="HMA, heavy metal-associated domain"/>
    <property type="match status" value="1"/>
</dbReference>
<keyword evidence="5" id="KW-0636">Prenylation</keyword>
<evidence type="ECO:0000256" key="4">
    <source>
        <dbReference type="ARBA" id="ARBA00023288"/>
    </source>
</evidence>
<evidence type="ECO:0000259" key="7">
    <source>
        <dbReference type="PROSITE" id="PS50846"/>
    </source>
</evidence>
<evidence type="ECO:0000256" key="3">
    <source>
        <dbReference type="ARBA" id="ARBA00022723"/>
    </source>
</evidence>
<dbReference type="PROSITE" id="PS50846">
    <property type="entry name" value="HMA_2"/>
    <property type="match status" value="1"/>
</dbReference>
<reference evidence="8 9" key="1">
    <citation type="submission" date="2024-04" db="EMBL/GenBank/DDBJ databases">
        <title>The reference genome of an endangered Asteraceae, Deinandra increscens subsp. villosa, native to the Central Coast of California.</title>
        <authorList>
            <person name="Guilliams M."/>
            <person name="Hasenstab-Lehman K."/>
            <person name="Meyer R."/>
            <person name="Mcevoy S."/>
        </authorList>
    </citation>
    <scope>NUCLEOTIDE SEQUENCE [LARGE SCALE GENOMIC DNA]</scope>
    <source>
        <tissue evidence="8">Leaf</tissue>
    </source>
</reference>
<dbReference type="AlphaFoldDB" id="A0AAP0CXG1"/>
<protein>
    <recommendedName>
        <fullName evidence="7">HMA domain-containing protein</fullName>
    </recommendedName>
</protein>
<evidence type="ECO:0000256" key="6">
    <source>
        <dbReference type="ARBA" id="ARBA00024045"/>
    </source>
</evidence>
<dbReference type="Gene3D" id="3.30.70.100">
    <property type="match status" value="1"/>
</dbReference>
<evidence type="ECO:0000313" key="8">
    <source>
        <dbReference type="EMBL" id="KAK9062012.1"/>
    </source>
</evidence>
<comment type="similarity">
    <text evidence="6">Belongs to the HIPP family.</text>
</comment>
<keyword evidence="9" id="KW-1185">Reference proteome</keyword>
<dbReference type="EMBL" id="JBCNJP010000019">
    <property type="protein sequence ID" value="KAK9062012.1"/>
    <property type="molecule type" value="Genomic_DNA"/>
</dbReference>
<dbReference type="PANTHER" id="PTHR45811:SF13">
    <property type="entry name" value="OS04G0661100 PROTEIN"/>
    <property type="match status" value="1"/>
</dbReference>
<dbReference type="InterPro" id="IPR006121">
    <property type="entry name" value="HMA_dom"/>
</dbReference>
<feature type="domain" description="HMA" evidence="7">
    <location>
        <begin position="2"/>
        <end position="65"/>
    </location>
</feature>
<proteinExistence type="inferred from homology"/>
<evidence type="ECO:0000256" key="5">
    <source>
        <dbReference type="ARBA" id="ARBA00023289"/>
    </source>
</evidence>
<accession>A0AAP0CXG1</accession>
<dbReference type="Proteomes" id="UP001408789">
    <property type="component" value="Unassembled WGS sequence"/>
</dbReference>
<evidence type="ECO:0000256" key="1">
    <source>
        <dbReference type="ARBA" id="ARBA00004170"/>
    </source>
</evidence>
<dbReference type="PANTHER" id="PTHR45811">
    <property type="entry name" value="COPPER TRANSPORT PROTEIN FAMILY-RELATED"/>
    <property type="match status" value="1"/>
</dbReference>